<gene>
    <name evidence="1" type="ORF">EVA_10089</name>
</gene>
<dbReference type="InterPro" id="IPR046228">
    <property type="entry name" value="DUF6261"/>
</dbReference>
<dbReference type="AlphaFoldDB" id="J9G4L8"/>
<sequence length="193" mass="22630">MKQIHTITLRALENYKHFSLMNSGINLFTAIQTENETFHDYLKAWQEAFQEEDKVMYLLRKSLELENAQIQHDLRCNCLTALLGIIRHHARCTLSKSYTQAKRLYAHLKQVRLNKKVGLDKMSSSIHHILEILNLDEFKPLIPTLGLEDIYESLKTSHEAVILWQKRRDKVDVTKQLGKGALFHARQRTDETY</sequence>
<name>J9G4L8_9ZZZZ</name>
<evidence type="ECO:0000313" key="1">
    <source>
        <dbReference type="EMBL" id="EJX01809.1"/>
    </source>
</evidence>
<dbReference type="EMBL" id="AMCI01002809">
    <property type="protein sequence ID" value="EJX01809.1"/>
    <property type="molecule type" value="Genomic_DNA"/>
</dbReference>
<protein>
    <submittedName>
        <fullName evidence="1">Uncharacterized protein</fullName>
    </submittedName>
</protein>
<reference evidence="1" key="1">
    <citation type="journal article" date="2012" name="PLoS ONE">
        <title>Gene sets for utilization of primary and secondary nutrition supplies in the distal gut of endangered iberian lynx.</title>
        <authorList>
            <person name="Alcaide M."/>
            <person name="Messina E."/>
            <person name="Richter M."/>
            <person name="Bargiela R."/>
            <person name="Peplies J."/>
            <person name="Huws S.A."/>
            <person name="Newbold C.J."/>
            <person name="Golyshin P.N."/>
            <person name="Simon M.A."/>
            <person name="Lopez G."/>
            <person name="Yakimov M.M."/>
            <person name="Ferrer M."/>
        </authorList>
    </citation>
    <scope>NUCLEOTIDE SEQUENCE</scope>
</reference>
<organism evidence="1">
    <name type="scientific">gut metagenome</name>
    <dbReference type="NCBI Taxonomy" id="749906"/>
    <lineage>
        <taxon>unclassified sequences</taxon>
        <taxon>metagenomes</taxon>
        <taxon>organismal metagenomes</taxon>
    </lineage>
</organism>
<proteinExistence type="predicted"/>
<accession>J9G4L8</accession>
<dbReference type="Pfam" id="PF19775">
    <property type="entry name" value="DUF6261"/>
    <property type="match status" value="1"/>
</dbReference>
<comment type="caution">
    <text evidence="1">The sequence shown here is derived from an EMBL/GenBank/DDBJ whole genome shotgun (WGS) entry which is preliminary data.</text>
</comment>